<proteinExistence type="inferred from homology"/>
<dbReference type="GO" id="GO:0036088">
    <property type="term" value="P:D-serine catabolic process"/>
    <property type="evidence" value="ECO:0007669"/>
    <property type="project" value="TreeGrafter"/>
</dbReference>
<keyword evidence="2" id="KW-0456">Lyase</keyword>
<evidence type="ECO:0000313" key="5">
    <source>
        <dbReference type="Proteomes" id="UP000516148"/>
    </source>
</evidence>
<feature type="domain" description="D-serine dehydratase-like" evidence="3">
    <location>
        <begin position="255"/>
        <end position="362"/>
    </location>
</feature>
<accession>A0A7H0LMB0</accession>
<dbReference type="Pfam" id="PF01168">
    <property type="entry name" value="Ala_racemase_N"/>
    <property type="match status" value="1"/>
</dbReference>
<dbReference type="InterPro" id="IPR001608">
    <property type="entry name" value="Ala_racemase_N"/>
</dbReference>
<dbReference type="SMART" id="SM01119">
    <property type="entry name" value="D-ser_dehydrat"/>
    <property type="match status" value="1"/>
</dbReference>
<dbReference type="InterPro" id="IPR042208">
    <property type="entry name" value="D-ser_dehydrat-like_sf"/>
</dbReference>
<dbReference type="GO" id="GO:0008721">
    <property type="term" value="F:D-serine ammonia-lyase activity"/>
    <property type="evidence" value="ECO:0007669"/>
    <property type="project" value="TreeGrafter"/>
</dbReference>
<organism evidence="4 5">
    <name type="scientific">Sphingomonas alpina</name>
    <dbReference type="NCBI Taxonomy" id="653931"/>
    <lineage>
        <taxon>Bacteria</taxon>
        <taxon>Pseudomonadati</taxon>
        <taxon>Pseudomonadota</taxon>
        <taxon>Alphaproteobacteria</taxon>
        <taxon>Sphingomonadales</taxon>
        <taxon>Sphingomonadaceae</taxon>
        <taxon>Sphingomonas</taxon>
    </lineage>
</organism>
<dbReference type="SUPFAM" id="SSF51419">
    <property type="entry name" value="PLP-binding barrel"/>
    <property type="match status" value="1"/>
</dbReference>
<evidence type="ECO:0000259" key="3">
    <source>
        <dbReference type="SMART" id="SM01119"/>
    </source>
</evidence>
<protein>
    <submittedName>
        <fullName evidence="4">Alanine racemase</fullName>
    </submittedName>
</protein>
<evidence type="ECO:0000256" key="2">
    <source>
        <dbReference type="ARBA" id="ARBA00023239"/>
    </source>
</evidence>
<evidence type="ECO:0000313" key="4">
    <source>
        <dbReference type="EMBL" id="QNQ10813.1"/>
    </source>
</evidence>
<dbReference type="EMBL" id="CP061038">
    <property type="protein sequence ID" value="QNQ10813.1"/>
    <property type="molecule type" value="Genomic_DNA"/>
</dbReference>
<sequence length="378" mass="40545">MTPLATLQTPALLLDVQRVERNAARMRAAVTDRGVLLRTHVKTSKSIDVARLVIDPERPAITVSTLREAEIFFDHGMHDIFYAVGITPNKLDRAFDLRARGAALMLVVDTVDAAHAVASAARRHGDAVPVTIEIDSDGHRAGVRPDQKDVLLAIAAALVEGARVAGVMTHAGGSYNARSDDELRHYARLEREGAITAANHLRQAGYDIDTVSIGSTPTALFAEHFKGITEVRAGVFTFFDLVMAGIGVCGIDEIAISVLSSVIAVQPDKGQIVIDAGWMALSRDRGTAAQPVDQGYGLVCDADGVPIPDLIVAAANQEHGLVRVRDDSPCPLPDLKIGDLIRILPNHACATGAQHDAYQVFDVECRAATAVWPRFHGW</sequence>
<name>A0A7H0LMB0_9SPHN</name>
<dbReference type="RefSeq" id="WP_187763103.1">
    <property type="nucleotide sequence ID" value="NZ_CP061038.1"/>
</dbReference>
<dbReference type="Gene3D" id="3.20.20.10">
    <property type="entry name" value="Alanine racemase"/>
    <property type="match status" value="1"/>
</dbReference>
<dbReference type="AlphaFoldDB" id="A0A7H0LMB0"/>
<dbReference type="PANTHER" id="PTHR28004">
    <property type="entry name" value="ZGC:162816-RELATED"/>
    <property type="match status" value="1"/>
</dbReference>
<dbReference type="Pfam" id="PF14031">
    <property type="entry name" value="D-ser_dehydrat"/>
    <property type="match status" value="1"/>
</dbReference>
<comment type="similarity">
    <text evidence="1">Belongs to the DSD1 family.</text>
</comment>
<evidence type="ECO:0000256" key="1">
    <source>
        <dbReference type="ARBA" id="ARBA00005323"/>
    </source>
</evidence>
<keyword evidence="5" id="KW-1185">Reference proteome</keyword>
<dbReference type="InterPro" id="IPR051466">
    <property type="entry name" value="D-amino_acid_metab_enzyme"/>
</dbReference>
<gene>
    <name evidence="4" type="ORF">H3Z74_06390</name>
</gene>
<dbReference type="Gene3D" id="2.40.37.20">
    <property type="entry name" value="D-serine dehydratase-like domain"/>
    <property type="match status" value="1"/>
</dbReference>
<reference evidence="4 5" key="1">
    <citation type="submission" date="2020-09" db="EMBL/GenBank/DDBJ databases">
        <title>Sphingomonas sp., a new species isolated from pork steak.</title>
        <authorList>
            <person name="Heidler von Heilborn D."/>
        </authorList>
    </citation>
    <scope>NUCLEOTIDE SEQUENCE [LARGE SCALE GENOMIC DNA]</scope>
    <source>
        <strain evidence="5">S8-3T</strain>
    </source>
</reference>
<dbReference type="PANTHER" id="PTHR28004:SF2">
    <property type="entry name" value="D-SERINE DEHYDRATASE"/>
    <property type="match status" value="1"/>
</dbReference>
<dbReference type="InterPro" id="IPR026956">
    <property type="entry name" value="D-ser_dehydrat-like_dom"/>
</dbReference>
<dbReference type="InterPro" id="IPR029066">
    <property type="entry name" value="PLP-binding_barrel"/>
</dbReference>
<dbReference type="Proteomes" id="UP000516148">
    <property type="component" value="Chromosome"/>
</dbReference>
<dbReference type="KEGG" id="spap:H3Z74_06390"/>